<organism evidence="5 6">
    <name type="scientific">Nonomuraea typhae</name>
    <dbReference type="NCBI Taxonomy" id="2603600"/>
    <lineage>
        <taxon>Bacteria</taxon>
        <taxon>Bacillati</taxon>
        <taxon>Actinomycetota</taxon>
        <taxon>Actinomycetes</taxon>
        <taxon>Streptosporangiales</taxon>
        <taxon>Streptosporangiaceae</taxon>
        <taxon>Nonomuraea</taxon>
    </lineage>
</organism>
<evidence type="ECO:0000313" key="5">
    <source>
        <dbReference type="EMBL" id="MFI6497119.1"/>
    </source>
</evidence>
<dbReference type="PANTHER" id="PTHR44846">
    <property type="entry name" value="MANNOSYL-D-GLYCERATE TRANSPORT/METABOLISM SYSTEM REPRESSOR MNGR-RELATED"/>
    <property type="match status" value="1"/>
</dbReference>
<dbReference type="InterPro" id="IPR000524">
    <property type="entry name" value="Tscrpt_reg_HTH_GntR"/>
</dbReference>
<evidence type="ECO:0000256" key="1">
    <source>
        <dbReference type="ARBA" id="ARBA00023015"/>
    </source>
</evidence>
<keyword evidence="3" id="KW-0804">Transcription</keyword>
<accession>A0ABW7YRJ8</accession>
<sequence length="161" mass="17684">MTKRGPRGPVPIYQVIANAIKDDIAAGKLKAGQALPTEGEMCEIHGASRLTVRRALEVLREEEIIYTVRAEGSYVGPRDAPQIREPWEFEKIAACLVEGIKRGEYGQDQVLPSQSELIEQHGAAKKTVSAAVALLREQGWVYTVPAIGTFVASRDKWPTES</sequence>
<dbReference type="PROSITE" id="PS50949">
    <property type="entry name" value="HTH_GNTR"/>
    <property type="match status" value="2"/>
</dbReference>
<reference evidence="5 6" key="1">
    <citation type="submission" date="2024-10" db="EMBL/GenBank/DDBJ databases">
        <title>The Natural Products Discovery Center: Release of the First 8490 Sequenced Strains for Exploring Actinobacteria Biosynthetic Diversity.</title>
        <authorList>
            <person name="Kalkreuter E."/>
            <person name="Kautsar S.A."/>
            <person name="Yang D."/>
            <person name="Bader C.D."/>
            <person name="Teijaro C.N."/>
            <person name="Fluegel L."/>
            <person name="Davis C.M."/>
            <person name="Simpson J.R."/>
            <person name="Lauterbach L."/>
            <person name="Steele A.D."/>
            <person name="Gui C."/>
            <person name="Meng S."/>
            <person name="Li G."/>
            <person name="Viehrig K."/>
            <person name="Ye F."/>
            <person name="Su P."/>
            <person name="Kiefer A.F."/>
            <person name="Nichols A."/>
            <person name="Cepeda A.J."/>
            <person name="Yan W."/>
            <person name="Fan B."/>
            <person name="Jiang Y."/>
            <person name="Adhikari A."/>
            <person name="Zheng C.-J."/>
            <person name="Schuster L."/>
            <person name="Cowan T.M."/>
            <person name="Smanski M.J."/>
            <person name="Chevrette M.G."/>
            <person name="De Carvalho L.P.S."/>
            <person name="Shen B."/>
        </authorList>
    </citation>
    <scope>NUCLEOTIDE SEQUENCE [LARGE SCALE GENOMIC DNA]</scope>
    <source>
        <strain evidence="5 6">NPDC050545</strain>
    </source>
</reference>
<dbReference type="InterPro" id="IPR050679">
    <property type="entry name" value="Bact_HTH_transcr_reg"/>
</dbReference>
<dbReference type="SUPFAM" id="SSF46785">
    <property type="entry name" value="Winged helix' DNA-binding domain"/>
    <property type="match status" value="2"/>
</dbReference>
<dbReference type="InterPro" id="IPR036390">
    <property type="entry name" value="WH_DNA-bd_sf"/>
</dbReference>
<keyword evidence="1" id="KW-0805">Transcription regulation</keyword>
<dbReference type="CDD" id="cd07377">
    <property type="entry name" value="WHTH_GntR"/>
    <property type="match status" value="1"/>
</dbReference>
<dbReference type="SMART" id="SM00345">
    <property type="entry name" value="HTH_GNTR"/>
    <property type="match status" value="2"/>
</dbReference>
<evidence type="ECO:0000313" key="6">
    <source>
        <dbReference type="Proteomes" id="UP001612741"/>
    </source>
</evidence>
<feature type="domain" description="HTH gntR-type" evidence="4">
    <location>
        <begin position="10"/>
        <end position="78"/>
    </location>
</feature>
<evidence type="ECO:0000256" key="3">
    <source>
        <dbReference type="ARBA" id="ARBA00023163"/>
    </source>
</evidence>
<gene>
    <name evidence="5" type="ORF">ACIBG2_07045</name>
</gene>
<protein>
    <submittedName>
        <fullName evidence="5">GntR family transcriptional regulator</fullName>
    </submittedName>
</protein>
<comment type="caution">
    <text evidence="5">The sequence shown here is derived from an EMBL/GenBank/DDBJ whole genome shotgun (WGS) entry which is preliminary data.</text>
</comment>
<keyword evidence="2" id="KW-0238">DNA-binding</keyword>
<proteinExistence type="predicted"/>
<dbReference type="PRINTS" id="PR00035">
    <property type="entry name" value="HTHGNTR"/>
</dbReference>
<dbReference type="EMBL" id="JBITGY010000002">
    <property type="protein sequence ID" value="MFI6497119.1"/>
    <property type="molecule type" value="Genomic_DNA"/>
</dbReference>
<evidence type="ECO:0000256" key="2">
    <source>
        <dbReference type="ARBA" id="ARBA00023125"/>
    </source>
</evidence>
<dbReference type="RefSeq" id="WP_397079749.1">
    <property type="nucleotide sequence ID" value="NZ_JBITGY010000002.1"/>
</dbReference>
<dbReference type="Pfam" id="PF00392">
    <property type="entry name" value="GntR"/>
    <property type="match status" value="2"/>
</dbReference>
<dbReference type="InterPro" id="IPR036388">
    <property type="entry name" value="WH-like_DNA-bd_sf"/>
</dbReference>
<name>A0ABW7YRJ8_9ACTN</name>
<keyword evidence="6" id="KW-1185">Reference proteome</keyword>
<evidence type="ECO:0000259" key="4">
    <source>
        <dbReference type="PROSITE" id="PS50949"/>
    </source>
</evidence>
<dbReference type="Proteomes" id="UP001612741">
    <property type="component" value="Unassembled WGS sequence"/>
</dbReference>
<feature type="domain" description="HTH gntR-type" evidence="4">
    <location>
        <begin position="86"/>
        <end position="154"/>
    </location>
</feature>
<dbReference type="Gene3D" id="1.10.10.10">
    <property type="entry name" value="Winged helix-like DNA-binding domain superfamily/Winged helix DNA-binding domain"/>
    <property type="match status" value="2"/>
</dbReference>
<dbReference type="PANTHER" id="PTHR44846:SF1">
    <property type="entry name" value="MANNOSYL-D-GLYCERATE TRANSPORT_METABOLISM SYSTEM REPRESSOR MNGR-RELATED"/>
    <property type="match status" value="1"/>
</dbReference>